<evidence type="ECO:0000313" key="3">
    <source>
        <dbReference type="Proteomes" id="UP000317650"/>
    </source>
</evidence>
<dbReference type="AlphaFoldDB" id="A0A4S8J865"/>
<evidence type="ECO:0000256" key="1">
    <source>
        <dbReference type="SAM" id="MobiDB-lite"/>
    </source>
</evidence>
<comment type="caution">
    <text evidence="2">The sequence shown here is derived from an EMBL/GenBank/DDBJ whole genome shotgun (WGS) entry which is preliminary data.</text>
</comment>
<feature type="region of interest" description="Disordered" evidence="1">
    <location>
        <begin position="19"/>
        <end position="97"/>
    </location>
</feature>
<accession>A0A4S8J865</accession>
<protein>
    <submittedName>
        <fullName evidence="2">Uncharacterized protein</fullName>
    </submittedName>
</protein>
<proteinExistence type="predicted"/>
<name>A0A4S8J865_MUSBA</name>
<dbReference type="EMBL" id="PYDT01000007">
    <property type="protein sequence ID" value="THU56822.1"/>
    <property type="molecule type" value="Genomic_DNA"/>
</dbReference>
<evidence type="ECO:0000313" key="2">
    <source>
        <dbReference type="EMBL" id="THU56822.1"/>
    </source>
</evidence>
<reference evidence="2 3" key="1">
    <citation type="journal article" date="2019" name="Nat. Plants">
        <title>Genome sequencing of Musa balbisiana reveals subgenome evolution and function divergence in polyploid bananas.</title>
        <authorList>
            <person name="Yao X."/>
        </authorList>
    </citation>
    <scope>NUCLEOTIDE SEQUENCE [LARGE SCALE GENOMIC DNA]</scope>
    <source>
        <strain evidence="3">cv. DH-PKW</strain>
        <tissue evidence="2">Leaves</tissue>
    </source>
</reference>
<sequence length="163" mass="18355">MNQGEEGITIKKRRFRLISASRPDSSLRNSAGVEVEDDHEQIAEEPVSKKAKRNRSNFLEAAVSSADEIADENGNTRQSEIDENLHGPDPALYGRERNHRPLASNDFISWASGSRREHRMAMQFSYGFNLAKTNHGQTSPRALMKFLLVSAFLDFTPQCDYAV</sequence>
<dbReference type="Proteomes" id="UP000317650">
    <property type="component" value="Chromosome 11"/>
</dbReference>
<organism evidence="2 3">
    <name type="scientific">Musa balbisiana</name>
    <name type="common">Banana</name>
    <dbReference type="NCBI Taxonomy" id="52838"/>
    <lineage>
        <taxon>Eukaryota</taxon>
        <taxon>Viridiplantae</taxon>
        <taxon>Streptophyta</taxon>
        <taxon>Embryophyta</taxon>
        <taxon>Tracheophyta</taxon>
        <taxon>Spermatophyta</taxon>
        <taxon>Magnoliopsida</taxon>
        <taxon>Liliopsida</taxon>
        <taxon>Zingiberales</taxon>
        <taxon>Musaceae</taxon>
        <taxon>Musa</taxon>
    </lineage>
</organism>
<gene>
    <name evidence="2" type="ORF">C4D60_Mb11t21250</name>
</gene>
<keyword evidence="3" id="KW-1185">Reference proteome</keyword>